<dbReference type="PROSITE" id="PS50043">
    <property type="entry name" value="HTH_LUXR_2"/>
    <property type="match status" value="1"/>
</dbReference>
<dbReference type="SUPFAM" id="SSF46894">
    <property type="entry name" value="C-terminal effector domain of the bipartite response regulators"/>
    <property type="match status" value="1"/>
</dbReference>
<dbReference type="RefSeq" id="WP_146900520.1">
    <property type="nucleotide sequence ID" value="NZ_BAAARM010000001.1"/>
</dbReference>
<dbReference type="InterPro" id="IPR011990">
    <property type="entry name" value="TPR-like_helical_dom_sf"/>
</dbReference>
<dbReference type="Proteomes" id="UP000321181">
    <property type="component" value="Unassembled WGS sequence"/>
</dbReference>
<dbReference type="Gene3D" id="1.10.10.10">
    <property type="entry name" value="Winged helix-like DNA-binding domain superfamily/Winged helix DNA-binding domain"/>
    <property type="match status" value="1"/>
</dbReference>
<dbReference type="InterPro" id="IPR016032">
    <property type="entry name" value="Sig_transdc_resp-reg_C-effctor"/>
</dbReference>
<dbReference type="CDD" id="cd06170">
    <property type="entry name" value="LuxR_C_like"/>
    <property type="match status" value="1"/>
</dbReference>
<comment type="caution">
    <text evidence="5">The sequence shown here is derived from an EMBL/GenBank/DDBJ whole genome shotgun (WGS) entry which is preliminary data.</text>
</comment>
<dbReference type="GO" id="GO:0005524">
    <property type="term" value="F:ATP binding"/>
    <property type="evidence" value="ECO:0007669"/>
    <property type="project" value="UniProtKB-KW"/>
</dbReference>
<organism evidence="5 6">
    <name type="scientific">Cellulomonas aerilata</name>
    <dbReference type="NCBI Taxonomy" id="515326"/>
    <lineage>
        <taxon>Bacteria</taxon>
        <taxon>Bacillati</taxon>
        <taxon>Actinomycetota</taxon>
        <taxon>Actinomycetes</taxon>
        <taxon>Micrococcales</taxon>
        <taxon>Cellulomonadaceae</taxon>
        <taxon>Cellulomonas</taxon>
    </lineage>
</organism>
<gene>
    <name evidence="5" type="ORF">CAE01nite_08810</name>
</gene>
<feature type="domain" description="HTH luxR-type" evidence="4">
    <location>
        <begin position="899"/>
        <end position="964"/>
    </location>
</feature>
<dbReference type="PRINTS" id="PR00038">
    <property type="entry name" value="HTHLUXR"/>
</dbReference>
<dbReference type="GO" id="GO:0004016">
    <property type="term" value="F:adenylate cyclase activity"/>
    <property type="evidence" value="ECO:0007669"/>
    <property type="project" value="TreeGrafter"/>
</dbReference>
<evidence type="ECO:0000313" key="6">
    <source>
        <dbReference type="Proteomes" id="UP000321181"/>
    </source>
</evidence>
<evidence type="ECO:0000256" key="3">
    <source>
        <dbReference type="SAM" id="MobiDB-lite"/>
    </source>
</evidence>
<evidence type="ECO:0000256" key="1">
    <source>
        <dbReference type="ARBA" id="ARBA00022741"/>
    </source>
</evidence>
<dbReference type="SUPFAM" id="SSF48452">
    <property type="entry name" value="TPR-like"/>
    <property type="match status" value="1"/>
</dbReference>
<protein>
    <submittedName>
        <fullName evidence="5">LuxR family transcriptional regulator</fullName>
    </submittedName>
</protein>
<dbReference type="InterPro" id="IPR041664">
    <property type="entry name" value="AAA_16"/>
</dbReference>
<evidence type="ECO:0000259" key="4">
    <source>
        <dbReference type="PROSITE" id="PS50043"/>
    </source>
</evidence>
<reference evidence="5 6" key="1">
    <citation type="submission" date="2019-07" db="EMBL/GenBank/DDBJ databases">
        <title>Whole genome shotgun sequence of Cellulomonas aerilata NBRC 106308.</title>
        <authorList>
            <person name="Hosoyama A."/>
            <person name="Uohara A."/>
            <person name="Ohji S."/>
            <person name="Ichikawa N."/>
        </authorList>
    </citation>
    <scope>NUCLEOTIDE SEQUENCE [LARGE SCALE GENOMIC DNA]</scope>
    <source>
        <strain evidence="5 6">NBRC 106308</strain>
    </source>
</reference>
<dbReference type="PROSITE" id="PS00622">
    <property type="entry name" value="HTH_LUXR_1"/>
    <property type="match status" value="1"/>
</dbReference>
<dbReference type="PANTHER" id="PTHR16305:SF35">
    <property type="entry name" value="TRANSCRIPTIONAL ACTIVATOR DOMAIN"/>
    <property type="match status" value="1"/>
</dbReference>
<keyword evidence="6" id="KW-1185">Reference proteome</keyword>
<dbReference type="AlphaFoldDB" id="A0A512D9J8"/>
<keyword evidence="1" id="KW-0547">Nucleotide-binding</keyword>
<name>A0A512D9J8_9CELL</name>
<dbReference type="InterPro" id="IPR027417">
    <property type="entry name" value="P-loop_NTPase"/>
</dbReference>
<dbReference type="GO" id="GO:0005737">
    <property type="term" value="C:cytoplasm"/>
    <property type="evidence" value="ECO:0007669"/>
    <property type="project" value="TreeGrafter"/>
</dbReference>
<evidence type="ECO:0000313" key="5">
    <source>
        <dbReference type="EMBL" id="GEO33156.1"/>
    </source>
</evidence>
<dbReference type="PANTHER" id="PTHR16305">
    <property type="entry name" value="TESTICULAR SOLUBLE ADENYLYL CYCLASE"/>
    <property type="match status" value="1"/>
</dbReference>
<dbReference type="InterPro" id="IPR000792">
    <property type="entry name" value="Tscrpt_reg_LuxR_C"/>
</dbReference>
<sequence length="994" mass="104691">MGRSASTTPFVARDDEVRVMLAALDRAAAGDPGLVLVGGDAGVGKSRLIDRVAELGEESGATVVTTHCVDLGEVGLPYLPFAEALARLRRPGGPVDRVVEERPALGRLLPSGAAAGPTTEDHANRLQLFDGLAEVLGACGQPGAPLVLVVEDLHWADSSSRDVLRFLVARMRAEHLLLVGSYRTDDLHRRHPLRAVLAELARHPRVERLELAPFDRDELRAFRTALTGTPPAEHELRRLAERSEGNAYYAQELIEAGAGTGDLPGSLADVLRARVEDLDPTVQALARAASVAGRRVSEPLLRAVTARAAPTDPQWFDVALREAVARNVLGGEEGQIAFRHALLAEAVYGDLLPGEQVALHGAYCDVLSARPELGSPAQLAHHALHCNDPTTALRASRDAARQARGVLAPAEELRHLETVLRLWDAVPGAEDVAGEDRIAVTVAAASAAGRAGLSERGTALCRQAVQAADGDPGRQAPIRAQLARFLLAVDHDEEAFDEATRALADVPETPGDASRAWALAVHAFCALAVDRDEESRRSALAAVQEARRVDAPGAEADALATLAVLVVDDPEQAAALLAQAQERARAAGDLETELRCHFNLTANQYYAGLLDEAADLVRTGLDRARSSGLLWNVHGVQLLLFDELVRYARGNLSPAPASGDAPPPAAAAALAAVQLYAAVARGDADAAARGLALRPEWERDGQVALISGGCTIDALTWAGRLDEAVGLATTLIEHMGRVWDDVFLGGIWIAALGLAALADGAAADRLAGTDPGPRLRLGADLLARAVTTAERGRPRGGRLGPEGRAWLARAHAEHARLAGAADPTSWEVATGEFAYGYRYEEARSRRRWAEALLEAGDRTAAGAQLRQAWSQARAMGATPLVDALETLARRGRLDLPGVRAASTELLTSRETEVLELVAAGLSNRQIGDRLFISAKTVSVHVSNLLAKLGASGRAEAVTLAHRRGLLGTSGGSTSGSGAGAGSGDAPPGRQPARR</sequence>
<dbReference type="Pfam" id="PF13191">
    <property type="entry name" value="AAA_16"/>
    <property type="match status" value="1"/>
</dbReference>
<dbReference type="EMBL" id="BJYY01000002">
    <property type="protein sequence ID" value="GEO33156.1"/>
    <property type="molecule type" value="Genomic_DNA"/>
</dbReference>
<evidence type="ECO:0000256" key="2">
    <source>
        <dbReference type="ARBA" id="ARBA00022840"/>
    </source>
</evidence>
<dbReference type="SMART" id="SM00421">
    <property type="entry name" value="HTH_LUXR"/>
    <property type="match status" value="1"/>
</dbReference>
<accession>A0A512D9J8</accession>
<dbReference type="InterPro" id="IPR036388">
    <property type="entry name" value="WH-like_DNA-bd_sf"/>
</dbReference>
<feature type="compositionally biased region" description="Gly residues" evidence="3">
    <location>
        <begin position="967"/>
        <end position="982"/>
    </location>
</feature>
<dbReference type="GO" id="GO:0006355">
    <property type="term" value="P:regulation of DNA-templated transcription"/>
    <property type="evidence" value="ECO:0007669"/>
    <property type="project" value="InterPro"/>
</dbReference>
<dbReference type="GO" id="GO:0003677">
    <property type="term" value="F:DNA binding"/>
    <property type="evidence" value="ECO:0007669"/>
    <property type="project" value="InterPro"/>
</dbReference>
<dbReference type="Gene3D" id="1.25.40.10">
    <property type="entry name" value="Tetratricopeptide repeat domain"/>
    <property type="match status" value="1"/>
</dbReference>
<dbReference type="SUPFAM" id="SSF52540">
    <property type="entry name" value="P-loop containing nucleoside triphosphate hydrolases"/>
    <property type="match status" value="1"/>
</dbReference>
<feature type="region of interest" description="Disordered" evidence="3">
    <location>
        <begin position="965"/>
        <end position="994"/>
    </location>
</feature>
<dbReference type="Pfam" id="PF00196">
    <property type="entry name" value="GerE"/>
    <property type="match status" value="1"/>
</dbReference>
<dbReference type="Gene3D" id="3.40.50.300">
    <property type="entry name" value="P-loop containing nucleotide triphosphate hydrolases"/>
    <property type="match status" value="1"/>
</dbReference>
<keyword evidence="2" id="KW-0067">ATP-binding</keyword>
<proteinExistence type="predicted"/>
<dbReference type="OrthoDB" id="5476461at2"/>